<organism evidence="2 3">
    <name type="scientific">Candidatus Schekmanbacteria bacterium RBG_13_48_7</name>
    <dbReference type="NCBI Taxonomy" id="1817878"/>
    <lineage>
        <taxon>Bacteria</taxon>
        <taxon>Candidatus Schekmaniibacteriota</taxon>
    </lineage>
</organism>
<protein>
    <recommendedName>
        <fullName evidence="1">RelA/SpoT domain-containing protein</fullName>
    </recommendedName>
</protein>
<reference evidence="2 3" key="1">
    <citation type="journal article" date="2016" name="Nat. Commun.">
        <title>Thousands of microbial genomes shed light on interconnected biogeochemical processes in an aquifer system.</title>
        <authorList>
            <person name="Anantharaman K."/>
            <person name="Brown C.T."/>
            <person name="Hug L.A."/>
            <person name="Sharon I."/>
            <person name="Castelle C.J."/>
            <person name="Probst A.J."/>
            <person name="Thomas B.C."/>
            <person name="Singh A."/>
            <person name="Wilkins M.J."/>
            <person name="Karaoz U."/>
            <person name="Brodie E.L."/>
            <person name="Williams K.H."/>
            <person name="Hubbard S.S."/>
            <person name="Banfield J.F."/>
        </authorList>
    </citation>
    <scope>NUCLEOTIDE SEQUENCE [LARGE SCALE GENOMIC DNA]</scope>
</reference>
<dbReference type="GO" id="GO:0015969">
    <property type="term" value="P:guanosine tetraphosphate metabolic process"/>
    <property type="evidence" value="ECO:0007669"/>
    <property type="project" value="InterPro"/>
</dbReference>
<sequence length="327" mass="38520">MSTGKWEKKILSSIESPLEKVIKDQKLNNLIKKIKFSKMIGKTITITPREIQYVRKQFAKAVRNGERRLHTLTVSLLEQFLPGKPFGITLIVVGRCPKCKGITKTKKDFGADFNEIFKNTEEQLSQKYAPGCFNCNVQTPSIANFLKYWPLDRQNEKILWISTRVKANTNLCYKITDIVLDVTYMFKVDKIYNQYSHTLKDMYGIKIIAENRATIMNVRDEILKRQDLSCIEEKNYLGKYKKKSGFEAYKMVMFYDDQYFEIQIQTEDMYERELLNAKTSHTTYKEKQQFLRKHFGEEYNSFYKKLCLLFTNENPDQSDNEAIFFGP</sequence>
<feature type="domain" description="RelA/SpoT" evidence="1">
    <location>
        <begin position="194"/>
        <end position="288"/>
    </location>
</feature>
<evidence type="ECO:0000259" key="1">
    <source>
        <dbReference type="Pfam" id="PF04607"/>
    </source>
</evidence>
<comment type="caution">
    <text evidence="2">The sequence shown here is derived from an EMBL/GenBank/DDBJ whole genome shotgun (WGS) entry which is preliminary data.</text>
</comment>
<dbReference type="InterPro" id="IPR043519">
    <property type="entry name" value="NT_sf"/>
</dbReference>
<gene>
    <name evidence="2" type="ORF">A2161_13475</name>
</gene>
<name>A0A1F7S9E7_9BACT</name>
<evidence type="ECO:0000313" key="3">
    <source>
        <dbReference type="Proteomes" id="UP000179266"/>
    </source>
</evidence>
<proteinExistence type="predicted"/>
<accession>A0A1F7S9E7</accession>
<dbReference type="Proteomes" id="UP000179266">
    <property type="component" value="Unassembled WGS sequence"/>
</dbReference>
<dbReference type="EMBL" id="MGDD01000003">
    <property type="protein sequence ID" value="OGL50422.1"/>
    <property type="molecule type" value="Genomic_DNA"/>
</dbReference>
<evidence type="ECO:0000313" key="2">
    <source>
        <dbReference type="EMBL" id="OGL50422.1"/>
    </source>
</evidence>
<dbReference type="AlphaFoldDB" id="A0A1F7S9E7"/>
<dbReference type="Gene3D" id="3.30.460.10">
    <property type="entry name" value="Beta Polymerase, domain 2"/>
    <property type="match status" value="1"/>
</dbReference>
<dbReference type="SUPFAM" id="SSF81301">
    <property type="entry name" value="Nucleotidyltransferase"/>
    <property type="match status" value="1"/>
</dbReference>
<dbReference type="InterPro" id="IPR007685">
    <property type="entry name" value="RelA_SpoT"/>
</dbReference>
<dbReference type="Pfam" id="PF04607">
    <property type="entry name" value="RelA_SpoT"/>
    <property type="match status" value="1"/>
</dbReference>